<organism evidence="8 9">
    <name type="scientific">Tamaricihabitans halophyticus</name>
    <dbReference type="NCBI Taxonomy" id="1262583"/>
    <lineage>
        <taxon>Bacteria</taxon>
        <taxon>Bacillati</taxon>
        <taxon>Actinomycetota</taxon>
        <taxon>Actinomycetes</taxon>
        <taxon>Pseudonocardiales</taxon>
        <taxon>Pseudonocardiaceae</taxon>
        <taxon>Tamaricihabitans</taxon>
    </lineage>
</organism>
<evidence type="ECO:0000256" key="3">
    <source>
        <dbReference type="ARBA" id="ARBA00022630"/>
    </source>
</evidence>
<name>A0A4R2R1Q1_9PSEU</name>
<dbReference type="Gene3D" id="1.10.540.10">
    <property type="entry name" value="Acyl-CoA dehydrogenase/oxidase, N-terminal domain"/>
    <property type="match status" value="1"/>
</dbReference>
<proteinExistence type="inferred from homology"/>
<evidence type="ECO:0000256" key="4">
    <source>
        <dbReference type="ARBA" id="ARBA00022827"/>
    </source>
</evidence>
<evidence type="ECO:0000313" key="8">
    <source>
        <dbReference type="EMBL" id="TCP56433.1"/>
    </source>
</evidence>
<feature type="domain" description="Acyl-CoA dehydrogenase/oxidase N-terminal" evidence="7">
    <location>
        <begin position="7"/>
        <end position="92"/>
    </location>
</feature>
<comment type="caution">
    <text evidence="8">The sequence shown here is derived from an EMBL/GenBank/DDBJ whole genome shotgun (WGS) entry which is preliminary data.</text>
</comment>
<keyword evidence="3" id="KW-0285">Flavoprotein</keyword>
<accession>A0A4R2R1Q1</accession>
<dbReference type="InterPro" id="IPR009100">
    <property type="entry name" value="AcylCoA_DH/oxidase_NM_dom_sf"/>
</dbReference>
<dbReference type="Pfam" id="PF00441">
    <property type="entry name" value="Acyl-CoA_dh_1"/>
    <property type="match status" value="1"/>
</dbReference>
<dbReference type="InterPro" id="IPR037069">
    <property type="entry name" value="AcylCoA_DH/ox_N_sf"/>
</dbReference>
<evidence type="ECO:0000256" key="5">
    <source>
        <dbReference type="ARBA" id="ARBA00023002"/>
    </source>
</evidence>
<dbReference type="InterPro" id="IPR013786">
    <property type="entry name" value="AcylCoA_DH/ox_N"/>
</dbReference>
<evidence type="ECO:0000259" key="6">
    <source>
        <dbReference type="Pfam" id="PF00441"/>
    </source>
</evidence>
<dbReference type="GO" id="GO:0003995">
    <property type="term" value="F:acyl-CoA dehydrogenase activity"/>
    <property type="evidence" value="ECO:0007669"/>
    <property type="project" value="TreeGrafter"/>
</dbReference>
<comment type="cofactor">
    <cofactor evidence="1">
        <name>FAD</name>
        <dbReference type="ChEBI" id="CHEBI:57692"/>
    </cofactor>
</comment>
<dbReference type="EMBL" id="SLXQ01000001">
    <property type="protein sequence ID" value="TCP56433.1"/>
    <property type="molecule type" value="Genomic_DNA"/>
</dbReference>
<dbReference type="GO" id="GO:0050660">
    <property type="term" value="F:flavin adenine dinucleotide binding"/>
    <property type="evidence" value="ECO:0007669"/>
    <property type="project" value="InterPro"/>
</dbReference>
<comment type="similarity">
    <text evidence="2">Belongs to the acyl-CoA dehydrogenase family.</text>
</comment>
<protein>
    <submittedName>
        <fullName evidence="8">Acyl-CoA dehydrogenase</fullName>
    </submittedName>
</protein>
<dbReference type="PANTHER" id="PTHR43884:SF20">
    <property type="entry name" value="ACYL-COA DEHYDROGENASE FADE28"/>
    <property type="match status" value="1"/>
</dbReference>
<dbReference type="InterPro" id="IPR036250">
    <property type="entry name" value="AcylCo_DH-like_C"/>
</dbReference>
<dbReference type="RefSeq" id="WP_132875032.1">
    <property type="nucleotide sequence ID" value="NZ_SLXQ01000001.1"/>
</dbReference>
<dbReference type="PANTHER" id="PTHR43884">
    <property type="entry name" value="ACYL-COA DEHYDROGENASE"/>
    <property type="match status" value="1"/>
</dbReference>
<dbReference type="SUPFAM" id="SSF56645">
    <property type="entry name" value="Acyl-CoA dehydrogenase NM domain-like"/>
    <property type="match status" value="1"/>
</dbReference>
<dbReference type="Gene3D" id="1.20.140.10">
    <property type="entry name" value="Butyryl-CoA Dehydrogenase, subunit A, domain 3"/>
    <property type="match status" value="1"/>
</dbReference>
<sequence length="358" mass="37088">MSEHRGSIAEAVAGIIGELSGPEAVRLAEPHGWNEPAWRALAEAAFTTVAVPEEHGGSGGDIADACEVLTAVGRFAAAVPVAENCLLAGWALSSAGLALPGGPVTMAVGHPADTAVLRGNTASWRLNARLHRVPWARQATHIALLADLEEVPHVVLVPHADAEIQPGSNLAGEARDGVVVDAVVPHAVPAPAGIDTGTLRLRGALGRAAAMSGALARINELTLAYTGTRQQFGRTIDRFQAVQRHIVRIAEHANAAAIAVEAAAANARPLPDVFDVAAAKIVCGEASGIVAAAAHQAHGAIGMTKEYELGQLTRRLWSWRDEFGTEALWSELLGEQLAAAGAAALWPRISTGRVVGNE</sequence>
<evidence type="ECO:0000256" key="1">
    <source>
        <dbReference type="ARBA" id="ARBA00001974"/>
    </source>
</evidence>
<gene>
    <name evidence="8" type="ORF">EV191_101376</name>
</gene>
<evidence type="ECO:0000259" key="7">
    <source>
        <dbReference type="Pfam" id="PF02771"/>
    </source>
</evidence>
<dbReference type="InterPro" id="IPR009075">
    <property type="entry name" value="AcylCo_DH/oxidase_C"/>
</dbReference>
<evidence type="ECO:0000256" key="2">
    <source>
        <dbReference type="ARBA" id="ARBA00009347"/>
    </source>
</evidence>
<dbReference type="AlphaFoldDB" id="A0A4R2R1Q1"/>
<dbReference type="SUPFAM" id="SSF47203">
    <property type="entry name" value="Acyl-CoA dehydrogenase C-terminal domain-like"/>
    <property type="match status" value="1"/>
</dbReference>
<keyword evidence="5" id="KW-0560">Oxidoreductase</keyword>
<keyword evidence="4" id="KW-0274">FAD</keyword>
<feature type="domain" description="Acyl-CoA dehydrogenase/oxidase C-terminal" evidence="6">
    <location>
        <begin position="205"/>
        <end position="327"/>
    </location>
</feature>
<evidence type="ECO:0000313" key="9">
    <source>
        <dbReference type="Proteomes" id="UP000294911"/>
    </source>
</evidence>
<dbReference type="OrthoDB" id="2450120at2"/>
<dbReference type="Proteomes" id="UP000294911">
    <property type="component" value="Unassembled WGS sequence"/>
</dbReference>
<keyword evidence="9" id="KW-1185">Reference proteome</keyword>
<dbReference type="Pfam" id="PF02771">
    <property type="entry name" value="Acyl-CoA_dh_N"/>
    <property type="match status" value="1"/>
</dbReference>
<reference evidence="8 9" key="1">
    <citation type="submission" date="2019-03" db="EMBL/GenBank/DDBJ databases">
        <title>Genomic Encyclopedia of Type Strains, Phase IV (KMG-IV): sequencing the most valuable type-strain genomes for metagenomic binning, comparative biology and taxonomic classification.</title>
        <authorList>
            <person name="Goeker M."/>
        </authorList>
    </citation>
    <scope>NUCLEOTIDE SEQUENCE [LARGE SCALE GENOMIC DNA]</scope>
    <source>
        <strain evidence="8 9">DSM 45765</strain>
    </source>
</reference>